<reference evidence="1" key="1">
    <citation type="journal article" date="2015" name="Nature">
        <title>Complex archaea that bridge the gap between prokaryotes and eukaryotes.</title>
        <authorList>
            <person name="Spang A."/>
            <person name="Saw J.H."/>
            <person name="Jorgensen S.L."/>
            <person name="Zaremba-Niedzwiedzka K."/>
            <person name="Martijn J."/>
            <person name="Lind A.E."/>
            <person name="van Eijk R."/>
            <person name="Schleper C."/>
            <person name="Guy L."/>
            <person name="Ettema T.J."/>
        </authorList>
    </citation>
    <scope>NUCLEOTIDE SEQUENCE</scope>
</reference>
<name>A0A0F9MTJ2_9ZZZZ</name>
<evidence type="ECO:0000313" key="1">
    <source>
        <dbReference type="EMBL" id="KKN09084.1"/>
    </source>
</evidence>
<organism evidence="1">
    <name type="scientific">marine sediment metagenome</name>
    <dbReference type="NCBI Taxonomy" id="412755"/>
    <lineage>
        <taxon>unclassified sequences</taxon>
        <taxon>metagenomes</taxon>
        <taxon>ecological metagenomes</taxon>
    </lineage>
</organism>
<comment type="caution">
    <text evidence="1">The sequence shown here is derived from an EMBL/GenBank/DDBJ whole genome shotgun (WGS) entry which is preliminary data.</text>
</comment>
<dbReference type="EMBL" id="LAZR01004384">
    <property type="protein sequence ID" value="KKN09084.1"/>
    <property type="molecule type" value="Genomic_DNA"/>
</dbReference>
<accession>A0A0F9MTJ2</accession>
<sequence length="96" mass="10720">TNIKPQRRGEVDYIGWVDGAFLCGRAYFDALGWAVPKTRSKRGETSPDRGSGVGAAISHKLVTKKLEMFRVVDSLLTHVHSISVMNPAIRLYQPFF</sequence>
<protein>
    <submittedName>
        <fullName evidence="1">Uncharacterized protein</fullName>
    </submittedName>
</protein>
<proteinExistence type="predicted"/>
<feature type="non-terminal residue" evidence="1">
    <location>
        <position position="1"/>
    </location>
</feature>
<gene>
    <name evidence="1" type="ORF">LCGC14_1049950</name>
</gene>
<dbReference type="AlphaFoldDB" id="A0A0F9MTJ2"/>